<protein>
    <submittedName>
        <fullName evidence="4">Uncharacterized protein</fullName>
    </submittedName>
</protein>
<accession>A0A0T9VMG5</accession>
<evidence type="ECO:0000313" key="7">
    <source>
        <dbReference type="Proteomes" id="UP000046947"/>
    </source>
</evidence>
<dbReference type="Proteomes" id="UP000046947">
    <property type="component" value="Unassembled WGS sequence"/>
</dbReference>
<dbReference type="AlphaFoldDB" id="A0A0T9VMG5"/>
<name>A0A0T9VMG5_MYCTX</name>
<proteinExistence type="predicted"/>
<dbReference type="EMBL" id="CFOE01000260">
    <property type="protein sequence ID" value="CFE39750.1"/>
    <property type="molecule type" value="Genomic_DNA"/>
</dbReference>
<sequence>MVLDDIAGRADAVVIARAPAQADVFGHGDLYVVDVVRIPDRVEQLVGEPQRQDVLHRLFAQVVVDAEDRFLREDRVDRLVQLACAGQVVAERLLYHDSAPPVALRAGQAGLVQLLTHHREGFGRDRQVEGVVAAGAALGVELLQRLGELGERVVVVESAWHKTESLGQPVPVLLPKRCSAVLLDGVVHHLTEILGAPVSAGKPHQRECGRQQAAVGQIVDGRHHLLAGQVAGDAENHHAARAGDSG</sequence>
<evidence type="ECO:0000313" key="8">
    <source>
        <dbReference type="Proteomes" id="UP000048289"/>
    </source>
</evidence>
<reference evidence="5 6" key="1">
    <citation type="submission" date="2015-03" db="EMBL/GenBank/DDBJ databases">
        <authorList>
            <consortium name="Pathogen Informatics"/>
        </authorList>
    </citation>
    <scope>NUCLEOTIDE SEQUENCE [LARGE SCALE GENOMIC DNA]</scope>
    <source>
        <strain evidence="3 5">D00501624</strain>
        <strain evidence="4 6">G09801536</strain>
        <strain evidence="1 8">G09901357</strain>
        <strain evidence="2 7">H09601792</strain>
    </source>
</reference>
<evidence type="ECO:0000313" key="4">
    <source>
        <dbReference type="EMBL" id="COV31360.1"/>
    </source>
</evidence>
<evidence type="ECO:0000313" key="1">
    <source>
        <dbReference type="EMBL" id="CFE39750.1"/>
    </source>
</evidence>
<evidence type="ECO:0000313" key="3">
    <source>
        <dbReference type="EMBL" id="CNV48566.1"/>
    </source>
</evidence>
<evidence type="ECO:0000313" key="5">
    <source>
        <dbReference type="Proteomes" id="UP000039217"/>
    </source>
</evidence>
<dbReference type="Proteomes" id="UP000045842">
    <property type="component" value="Unassembled WGS sequence"/>
</dbReference>
<evidence type="ECO:0000313" key="6">
    <source>
        <dbReference type="Proteomes" id="UP000045842"/>
    </source>
</evidence>
<gene>
    <name evidence="3" type="ORF">ERS007661_02507</name>
    <name evidence="4" type="ORF">ERS007679_01576</name>
    <name evidence="1" type="ORF">ERS007681_02138</name>
    <name evidence="2" type="ORF">ERS007688_02414</name>
</gene>
<organism evidence="4 6">
    <name type="scientific">Mycobacterium tuberculosis</name>
    <dbReference type="NCBI Taxonomy" id="1773"/>
    <lineage>
        <taxon>Bacteria</taxon>
        <taxon>Bacillati</taxon>
        <taxon>Actinomycetota</taxon>
        <taxon>Actinomycetes</taxon>
        <taxon>Mycobacteriales</taxon>
        <taxon>Mycobacteriaceae</taxon>
        <taxon>Mycobacterium</taxon>
        <taxon>Mycobacterium tuberculosis complex</taxon>
    </lineage>
</organism>
<dbReference type="Proteomes" id="UP000048289">
    <property type="component" value="Unassembled WGS sequence"/>
</dbReference>
<evidence type="ECO:0000313" key="2">
    <source>
        <dbReference type="EMBL" id="CFE55097.1"/>
    </source>
</evidence>
<dbReference type="Proteomes" id="UP000039217">
    <property type="component" value="Unassembled WGS sequence"/>
</dbReference>
<dbReference type="EMBL" id="CQQC01000894">
    <property type="protein sequence ID" value="CNV48566.1"/>
    <property type="molecule type" value="Genomic_DNA"/>
</dbReference>
<dbReference type="EMBL" id="CSAD01000174">
    <property type="protein sequence ID" value="COV31360.1"/>
    <property type="molecule type" value="Genomic_DNA"/>
</dbReference>
<dbReference type="EMBL" id="CFOH01000402">
    <property type="protein sequence ID" value="CFE55097.1"/>
    <property type="molecule type" value="Genomic_DNA"/>
</dbReference>